<dbReference type="Pfam" id="PF07681">
    <property type="entry name" value="DoxX"/>
    <property type="match status" value="1"/>
</dbReference>
<organism evidence="8 9">
    <name type="scientific">Microbulbifer halophilus</name>
    <dbReference type="NCBI Taxonomy" id="453963"/>
    <lineage>
        <taxon>Bacteria</taxon>
        <taxon>Pseudomonadati</taxon>
        <taxon>Pseudomonadota</taxon>
        <taxon>Gammaproteobacteria</taxon>
        <taxon>Cellvibrionales</taxon>
        <taxon>Microbulbiferaceae</taxon>
        <taxon>Microbulbifer</taxon>
    </lineage>
</organism>
<dbReference type="PANTHER" id="PTHR33452">
    <property type="entry name" value="OXIDOREDUCTASE CATD-RELATED"/>
    <property type="match status" value="1"/>
</dbReference>
<feature type="transmembrane region" description="Helical" evidence="7">
    <location>
        <begin position="12"/>
        <end position="28"/>
    </location>
</feature>
<comment type="subcellular location">
    <subcellularLocation>
        <location evidence="1">Cell membrane</location>
        <topology evidence="1">Multi-pass membrane protein</topology>
    </subcellularLocation>
</comment>
<dbReference type="InterPro" id="IPR051907">
    <property type="entry name" value="DoxX-like_oxidoreductase"/>
</dbReference>
<evidence type="ECO:0000256" key="6">
    <source>
        <dbReference type="ARBA" id="ARBA00023136"/>
    </source>
</evidence>
<evidence type="ECO:0000256" key="5">
    <source>
        <dbReference type="ARBA" id="ARBA00022989"/>
    </source>
</evidence>
<comment type="caution">
    <text evidence="8">The sequence shown here is derived from an EMBL/GenBank/DDBJ whole genome shotgun (WGS) entry which is preliminary data.</text>
</comment>
<evidence type="ECO:0000313" key="9">
    <source>
        <dbReference type="Proteomes" id="UP001597425"/>
    </source>
</evidence>
<evidence type="ECO:0000256" key="3">
    <source>
        <dbReference type="ARBA" id="ARBA00022475"/>
    </source>
</evidence>
<dbReference type="InterPro" id="IPR032808">
    <property type="entry name" value="DoxX"/>
</dbReference>
<proteinExistence type="inferred from homology"/>
<dbReference type="RefSeq" id="WP_265720403.1">
    <property type="nucleotide sequence ID" value="NZ_JAPIVK010000003.1"/>
</dbReference>
<feature type="transmembrane region" description="Helical" evidence="7">
    <location>
        <begin position="75"/>
        <end position="93"/>
    </location>
</feature>
<feature type="transmembrane region" description="Helical" evidence="7">
    <location>
        <begin position="48"/>
        <end position="68"/>
    </location>
</feature>
<keyword evidence="5 7" id="KW-1133">Transmembrane helix</keyword>
<evidence type="ECO:0000256" key="4">
    <source>
        <dbReference type="ARBA" id="ARBA00022692"/>
    </source>
</evidence>
<evidence type="ECO:0000256" key="1">
    <source>
        <dbReference type="ARBA" id="ARBA00004651"/>
    </source>
</evidence>
<keyword evidence="6 7" id="KW-0472">Membrane</keyword>
<gene>
    <name evidence="8" type="ORF">ACFSKX_05490</name>
</gene>
<reference evidence="9" key="1">
    <citation type="journal article" date="2019" name="Int. J. Syst. Evol. Microbiol.">
        <title>The Global Catalogue of Microorganisms (GCM) 10K type strain sequencing project: providing services to taxonomists for standard genome sequencing and annotation.</title>
        <authorList>
            <consortium name="The Broad Institute Genomics Platform"/>
            <consortium name="The Broad Institute Genome Sequencing Center for Infectious Disease"/>
            <person name="Wu L."/>
            <person name="Ma J."/>
        </authorList>
    </citation>
    <scope>NUCLEOTIDE SEQUENCE [LARGE SCALE GENOMIC DNA]</scope>
    <source>
        <strain evidence="9">KCTC 12848</strain>
    </source>
</reference>
<evidence type="ECO:0000256" key="7">
    <source>
        <dbReference type="SAM" id="Phobius"/>
    </source>
</evidence>
<feature type="transmembrane region" description="Helical" evidence="7">
    <location>
        <begin position="105"/>
        <end position="124"/>
    </location>
</feature>
<protein>
    <submittedName>
        <fullName evidence="8">DoxX family protein</fullName>
    </submittedName>
</protein>
<evidence type="ECO:0000313" key="8">
    <source>
        <dbReference type="EMBL" id="MFD2309866.1"/>
    </source>
</evidence>
<dbReference type="EMBL" id="JBHUJD010000005">
    <property type="protein sequence ID" value="MFD2309866.1"/>
    <property type="molecule type" value="Genomic_DNA"/>
</dbReference>
<dbReference type="PANTHER" id="PTHR33452:SF1">
    <property type="entry name" value="INNER MEMBRANE PROTEIN YPHA-RELATED"/>
    <property type="match status" value="1"/>
</dbReference>
<dbReference type="Proteomes" id="UP001597425">
    <property type="component" value="Unassembled WGS sequence"/>
</dbReference>
<keyword evidence="9" id="KW-1185">Reference proteome</keyword>
<accession>A0ABW5E8P8</accession>
<evidence type="ECO:0000256" key="2">
    <source>
        <dbReference type="ARBA" id="ARBA00006679"/>
    </source>
</evidence>
<sequence>MKDGIFCDLTKLLGRVLMAAIFIQAGWSKIGGYEGTQSYMESAGVPGALLPLVILVELGGGLAVLFGFLTRWAAVALALFSLATAVLMHYAPGDQQEMISFMKNLAIAGGFFILACAGAGRISLDQLFRRKH</sequence>
<keyword evidence="4 7" id="KW-0812">Transmembrane</keyword>
<comment type="similarity">
    <text evidence="2">Belongs to the DoxX family.</text>
</comment>
<keyword evidence="3" id="KW-1003">Cell membrane</keyword>
<name>A0ABW5E8P8_9GAMM</name>